<feature type="transmembrane region" description="Helical" evidence="1">
    <location>
        <begin position="222"/>
        <end position="242"/>
    </location>
</feature>
<dbReference type="EMBL" id="FOVI01000004">
    <property type="protein sequence ID" value="SFN34427.1"/>
    <property type="molecule type" value="Genomic_DNA"/>
</dbReference>
<feature type="transmembrane region" description="Helical" evidence="1">
    <location>
        <begin position="525"/>
        <end position="543"/>
    </location>
</feature>
<feature type="transmembrane region" description="Helical" evidence="1">
    <location>
        <begin position="412"/>
        <end position="431"/>
    </location>
</feature>
<feature type="transmembrane region" description="Helical" evidence="1">
    <location>
        <begin position="169"/>
        <end position="185"/>
    </location>
</feature>
<dbReference type="RefSeq" id="WP_091519679.1">
    <property type="nucleotide sequence ID" value="NZ_FOVI01000004.1"/>
</dbReference>
<keyword evidence="1" id="KW-0812">Transmembrane</keyword>
<feature type="transmembrane region" description="Helical" evidence="1">
    <location>
        <begin position="783"/>
        <end position="802"/>
    </location>
</feature>
<evidence type="ECO:0000313" key="2">
    <source>
        <dbReference type="EMBL" id="SFN34427.1"/>
    </source>
</evidence>
<keyword evidence="1" id="KW-1133">Transmembrane helix</keyword>
<evidence type="ECO:0000313" key="3">
    <source>
        <dbReference type="Proteomes" id="UP000199036"/>
    </source>
</evidence>
<feature type="transmembrane region" description="Helical" evidence="1">
    <location>
        <begin position="372"/>
        <end position="392"/>
    </location>
</feature>
<dbReference type="PANTHER" id="PTHR38454">
    <property type="entry name" value="INTEGRAL MEMBRANE PROTEIN-RELATED"/>
    <property type="match status" value="1"/>
</dbReference>
<sequence length="814" mass="90814">MKNFKNYVPHILAILGFVVVALAYFYPVLSGKQIFQSDIVQYTGMAKELNDFRQTNNEETYWVNNAFGGMPTYQLGAKYPHNYIKELDYVIRFLPRPADYVFLYFIGFYLLLLTYKVKPLKAFIGALLFGFSTYLIVILGAGHNAKAHAIAYMPLVLAGVHLVFRKKYLLGGILTMIAAALEISANHFQMTYYLLIFLVIVTIYYSVYYIKQKEISALLKMFGIFAIAGILTIGLNATNLMATSEYAKFSTRSNSELTIAPDGSPKESTNAMTHEYITEYSYGIFETFNLLVPRITGGGNGENIGTNSNTYKYVSTFLQSQGYDPAPAQQFADHAPTYWGKQPIVAAPAYIGAVVLFLALLCFFVDDRKIKYYLGAGAGVSIALSWGHNFFLTDFLIDTLPLYNKFRAITSIQVIAELCFPILAILGLQAFFKASKEEQFKAIKMSGIVFAGILVLLFVLKGMMDFEGSNDSYYAQVFQDGGSGFISALIDDRKAMYTKDLLRTLLFVALAAAALWAYNKEKLNAKTAVIIVGLLGVIDLVAIDTNYVNKDNFVSKQQVETPFQATPADQQILSDKSQFRVFEQQGGFSSARSSFFHHSLGGYHAAKPKKVQDLFDYQIAQQNLEVLNMLNVKYIIGKNEEGADIPLQNPEANGNAWFVKNIQKVANADEMMEAMKSFKSKETALVYNTVNVPKTTFTADSLAQIKLTNYQPNKLEYQTNNQSDGFAVFSEIYYPKGWNISIDGKPAEMVEVNYTLRGLNIPAGNHKIVFSFEPEVVKTGSTISLIASIIAFLIVAAGIFFATRNKNEEKVQNI</sequence>
<accession>A0A1I4Y8Q8</accession>
<keyword evidence="3" id="KW-1185">Reference proteome</keyword>
<dbReference type="Proteomes" id="UP000199036">
    <property type="component" value="Unassembled WGS sequence"/>
</dbReference>
<name>A0A1I4Y8Q8_9FLAO</name>
<dbReference type="OrthoDB" id="9772884at2"/>
<gene>
    <name evidence="2" type="ORF">SAMN05421741_10466</name>
</gene>
<dbReference type="STRING" id="913024.SAMN05421741_10466"/>
<dbReference type="PANTHER" id="PTHR38454:SF1">
    <property type="entry name" value="INTEGRAL MEMBRANE PROTEIN"/>
    <property type="match status" value="1"/>
</dbReference>
<dbReference type="InterPro" id="IPR018580">
    <property type="entry name" value="Uncharacterised_YfhO"/>
</dbReference>
<keyword evidence="1" id="KW-0472">Membrane</keyword>
<dbReference type="AlphaFoldDB" id="A0A1I4Y8Q8"/>
<protein>
    <submittedName>
        <fullName evidence="2">Membrane protein YfhO</fullName>
    </submittedName>
</protein>
<feature type="transmembrane region" description="Helical" evidence="1">
    <location>
        <begin position="443"/>
        <end position="464"/>
    </location>
</feature>
<feature type="transmembrane region" description="Helical" evidence="1">
    <location>
        <begin position="344"/>
        <end position="365"/>
    </location>
</feature>
<reference evidence="3" key="1">
    <citation type="submission" date="2016-10" db="EMBL/GenBank/DDBJ databases">
        <authorList>
            <person name="Varghese N."/>
            <person name="Submissions S."/>
        </authorList>
    </citation>
    <scope>NUCLEOTIDE SEQUENCE [LARGE SCALE GENOMIC DNA]</scope>
    <source>
        <strain evidence="3">DS-12</strain>
    </source>
</reference>
<evidence type="ECO:0000256" key="1">
    <source>
        <dbReference type="SAM" id="Phobius"/>
    </source>
</evidence>
<feature type="transmembrane region" description="Helical" evidence="1">
    <location>
        <begin position="7"/>
        <end position="26"/>
    </location>
</feature>
<proteinExistence type="predicted"/>
<feature type="transmembrane region" description="Helical" evidence="1">
    <location>
        <begin position="97"/>
        <end position="115"/>
    </location>
</feature>
<feature type="transmembrane region" description="Helical" evidence="1">
    <location>
        <begin position="501"/>
        <end position="518"/>
    </location>
</feature>
<feature type="transmembrane region" description="Helical" evidence="1">
    <location>
        <begin position="147"/>
        <end position="164"/>
    </location>
</feature>
<organism evidence="2 3">
    <name type="scientific">Paenimyroides ummariense</name>
    <dbReference type="NCBI Taxonomy" id="913024"/>
    <lineage>
        <taxon>Bacteria</taxon>
        <taxon>Pseudomonadati</taxon>
        <taxon>Bacteroidota</taxon>
        <taxon>Flavobacteriia</taxon>
        <taxon>Flavobacteriales</taxon>
        <taxon>Flavobacteriaceae</taxon>
        <taxon>Paenimyroides</taxon>
    </lineage>
</organism>
<feature type="transmembrane region" description="Helical" evidence="1">
    <location>
        <begin position="122"/>
        <end position="141"/>
    </location>
</feature>
<dbReference type="Pfam" id="PF09586">
    <property type="entry name" value="YfhO"/>
    <property type="match status" value="1"/>
</dbReference>
<feature type="transmembrane region" description="Helical" evidence="1">
    <location>
        <begin position="191"/>
        <end position="210"/>
    </location>
</feature>